<dbReference type="RefSeq" id="WP_256533072.1">
    <property type="nucleotide sequence ID" value="NZ_CP101824.1"/>
</dbReference>
<organism evidence="2 3">
    <name type="scientific">Halovivax cerinus</name>
    <dbReference type="NCBI Taxonomy" id="1487865"/>
    <lineage>
        <taxon>Archaea</taxon>
        <taxon>Methanobacteriati</taxon>
        <taxon>Methanobacteriota</taxon>
        <taxon>Stenosarchaea group</taxon>
        <taxon>Halobacteria</taxon>
        <taxon>Halobacteriales</taxon>
        <taxon>Natrialbaceae</taxon>
        <taxon>Halovivax</taxon>
    </lineage>
</organism>
<proteinExistence type="predicted"/>
<gene>
    <name evidence="2" type="ORF">ACFOUR_14450</name>
</gene>
<dbReference type="EMBL" id="JBHSAQ010000013">
    <property type="protein sequence ID" value="MFC3959560.1"/>
    <property type="molecule type" value="Genomic_DNA"/>
</dbReference>
<name>A0ABD5NS43_9EURY</name>
<evidence type="ECO:0000313" key="2">
    <source>
        <dbReference type="EMBL" id="MFC3959560.1"/>
    </source>
</evidence>
<feature type="region of interest" description="Disordered" evidence="1">
    <location>
        <begin position="318"/>
        <end position="341"/>
    </location>
</feature>
<accession>A0ABD5NS43</accession>
<evidence type="ECO:0000256" key="1">
    <source>
        <dbReference type="SAM" id="MobiDB-lite"/>
    </source>
</evidence>
<keyword evidence="3" id="KW-1185">Reference proteome</keyword>
<dbReference type="AlphaFoldDB" id="A0ABD5NS43"/>
<evidence type="ECO:0000313" key="3">
    <source>
        <dbReference type="Proteomes" id="UP001595846"/>
    </source>
</evidence>
<dbReference type="InterPro" id="IPR006311">
    <property type="entry name" value="TAT_signal"/>
</dbReference>
<sequence>MTGDGVNRRRVLRSLVIAGGTGAAVGTGTGALLSDRESGANDVGAGTLDVQVDGGSATGDGTVSLVIEPTADRRSGTETLSVSLPGETNNPATLWLGGTCPPASPLVEALSMTVSVGDCSSGSADVIASGSLRSVTETLADGVLLSACLDAGARRCLTVAWALADGYTGRDSIAFDLQVVAEQCRWTADPTNPFPGASCADPPSDGPTRHGISYLVPYACDPADGTAVRLGKLELESGYCGVDGIDENAIERGTYPLFDDGDDCTPTDYQLHVVDVVEKTGGEAVGIEFELGTASGDAPPDLCRVDVKGGPGIVTYDDPDAFDGSATDGPLLAPTTGGGAP</sequence>
<reference evidence="2 3" key="1">
    <citation type="journal article" date="2019" name="Int. J. Syst. Evol. Microbiol.">
        <title>The Global Catalogue of Microorganisms (GCM) 10K type strain sequencing project: providing services to taxonomists for standard genome sequencing and annotation.</title>
        <authorList>
            <consortium name="The Broad Institute Genomics Platform"/>
            <consortium name="The Broad Institute Genome Sequencing Center for Infectious Disease"/>
            <person name="Wu L."/>
            <person name="Ma J."/>
        </authorList>
    </citation>
    <scope>NUCLEOTIDE SEQUENCE [LARGE SCALE GENOMIC DNA]</scope>
    <source>
        <strain evidence="2 3">IBRC-M 10256</strain>
    </source>
</reference>
<dbReference type="Proteomes" id="UP001595846">
    <property type="component" value="Unassembled WGS sequence"/>
</dbReference>
<dbReference type="PROSITE" id="PS51318">
    <property type="entry name" value="TAT"/>
    <property type="match status" value="1"/>
</dbReference>
<protein>
    <submittedName>
        <fullName evidence="2">Uncharacterized protein</fullName>
    </submittedName>
</protein>
<comment type="caution">
    <text evidence="2">The sequence shown here is derived from an EMBL/GenBank/DDBJ whole genome shotgun (WGS) entry which is preliminary data.</text>
</comment>
<dbReference type="GeneID" id="73902185"/>